<name>A0A2V5JCQ3_9EURO</name>
<proteinExistence type="predicted"/>
<accession>A0A2V5JCQ3</accession>
<gene>
    <name evidence="1" type="ORF">BP00DRAFT_455590</name>
</gene>
<reference evidence="1 2" key="1">
    <citation type="submission" date="2018-02" db="EMBL/GenBank/DDBJ databases">
        <title>The genomes of Aspergillus section Nigri reveals drivers in fungal speciation.</title>
        <authorList>
            <consortium name="DOE Joint Genome Institute"/>
            <person name="Vesth T.C."/>
            <person name="Nybo J."/>
            <person name="Theobald S."/>
            <person name="Brandl J."/>
            <person name="Frisvad J.C."/>
            <person name="Nielsen K.F."/>
            <person name="Lyhne E.K."/>
            <person name="Kogle M.E."/>
            <person name="Kuo A."/>
            <person name="Riley R."/>
            <person name="Clum A."/>
            <person name="Nolan M."/>
            <person name="Lipzen A."/>
            <person name="Salamov A."/>
            <person name="Henrissat B."/>
            <person name="Wiebenga A."/>
            <person name="De vries R.P."/>
            <person name="Grigoriev I.V."/>
            <person name="Mortensen U.H."/>
            <person name="Andersen M.R."/>
            <person name="Baker S.E."/>
        </authorList>
    </citation>
    <scope>NUCLEOTIDE SEQUENCE [LARGE SCALE GENOMIC DNA]</scope>
    <source>
        <strain evidence="1 2">CBS 114.80</strain>
    </source>
</reference>
<dbReference type="AlphaFoldDB" id="A0A2V5JCQ3"/>
<protein>
    <submittedName>
        <fullName evidence="1">Uncharacterized protein</fullName>
    </submittedName>
</protein>
<dbReference type="Proteomes" id="UP000248817">
    <property type="component" value="Unassembled WGS sequence"/>
</dbReference>
<organism evidence="1 2">
    <name type="scientific">Aspergillus indologenus CBS 114.80</name>
    <dbReference type="NCBI Taxonomy" id="1450541"/>
    <lineage>
        <taxon>Eukaryota</taxon>
        <taxon>Fungi</taxon>
        <taxon>Dikarya</taxon>
        <taxon>Ascomycota</taxon>
        <taxon>Pezizomycotina</taxon>
        <taxon>Eurotiomycetes</taxon>
        <taxon>Eurotiomycetidae</taxon>
        <taxon>Eurotiales</taxon>
        <taxon>Aspergillaceae</taxon>
        <taxon>Aspergillus</taxon>
        <taxon>Aspergillus subgen. Circumdati</taxon>
    </lineage>
</organism>
<evidence type="ECO:0000313" key="1">
    <source>
        <dbReference type="EMBL" id="PYI33246.1"/>
    </source>
</evidence>
<evidence type="ECO:0000313" key="2">
    <source>
        <dbReference type="Proteomes" id="UP000248817"/>
    </source>
</evidence>
<dbReference type="EMBL" id="KZ825485">
    <property type="protein sequence ID" value="PYI33246.1"/>
    <property type="molecule type" value="Genomic_DNA"/>
</dbReference>
<sequence>MEPIVEPRDRFNLRKALVLIERDIKALEKQDIHTLDQSVLKRCRVRALPLSLDAGDSLAPKFFTPLAPRDMPEPTPEYVDRKYNTDELTRSSDCGRLIYSYFDSYVSEMVIDFPEVRRTWSSKQIGDYNIRNLYRMVDPEYGTLSILHVAKASKPHMKCIMHNDLDVDDNHLLCGEVLTIIRTMLGQLKQTVFVNDMVAPILLFSLNRRHPRVMEAYFDGQELLIRHTKPFDFTFLNIAGFKIFAQWYLGDPIGITSREAVRS</sequence>
<keyword evidence="2" id="KW-1185">Reference proteome</keyword>